<dbReference type="PROSITE" id="PS51186">
    <property type="entry name" value="GNAT"/>
    <property type="match status" value="1"/>
</dbReference>
<name>A0A0U1L4C0_9FIRM</name>
<dbReference type="Proteomes" id="UP000049855">
    <property type="component" value="Unassembled WGS sequence"/>
</dbReference>
<organism evidence="2 3">
    <name type="scientific">Sporomusa ovata</name>
    <dbReference type="NCBI Taxonomy" id="2378"/>
    <lineage>
        <taxon>Bacteria</taxon>
        <taxon>Bacillati</taxon>
        <taxon>Bacillota</taxon>
        <taxon>Negativicutes</taxon>
        <taxon>Selenomonadales</taxon>
        <taxon>Sporomusaceae</taxon>
        <taxon>Sporomusa</taxon>
    </lineage>
</organism>
<evidence type="ECO:0000313" key="3">
    <source>
        <dbReference type="Proteomes" id="UP000049855"/>
    </source>
</evidence>
<protein>
    <recommendedName>
        <fullName evidence="1">N-acetyltransferase domain-containing protein</fullName>
    </recommendedName>
</protein>
<dbReference type="CDD" id="cd04301">
    <property type="entry name" value="NAT_SF"/>
    <property type="match status" value="1"/>
</dbReference>
<dbReference type="SUPFAM" id="SSF55729">
    <property type="entry name" value="Acyl-CoA N-acyltransferases (Nat)"/>
    <property type="match status" value="1"/>
</dbReference>
<gene>
    <name evidence="2" type="ORF">SpAn4DRAFT_1014</name>
</gene>
<dbReference type="Pfam" id="PF00583">
    <property type="entry name" value="Acetyltransf_1"/>
    <property type="match status" value="1"/>
</dbReference>
<evidence type="ECO:0000259" key="1">
    <source>
        <dbReference type="PROSITE" id="PS51186"/>
    </source>
</evidence>
<feature type="domain" description="N-acetyltransferase" evidence="1">
    <location>
        <begin position="3"/>
        <end position="150"/>
    </location>
</feature>
<dbReference type="InterPro" id="IPR016181">
    <property type="entry name" value="Acyl_CoA_acyltransferase"/>
</dbReference>
<accession>A0A0U1L4C0</accession>
<dbReference type="InterPro" id="IPR000182">
    <property type="entry name" value="GNAT_dom"/>
</dbReference>
<evidence type="ECO:0000313" key="2">
    <source>
        <dbReference type="EMBL" id="CQR74552.1"/>
    </source>
</evidence>
<proteinExistence type="predicted"/>
<dbReference type="GO" id="GO:0016747">
    <property type="term" value="F:acyltransferase activity, transferring groups other than amino-acyl groups"/>
    <property type="evidence" value="ECO:0007669"/>
    <property type="project" value="InterPro"/>
</dbReference>
<reference evidence="3" key="1">
    <citation type="submission" date="2015-03" db="EMBL/GenBank/DDBJ databases">
        <authorList>
            <person name="Nijsse Bart"/>
        </authorList>
    </citation>
    <scope>NUCLEOTIDE SEQUENCE [LARGE SCALE GENOMIC DNA]</scope>
</reference>
<dbReference type="PANTHER" id="PTHR43617">
    <property type="entry name" value="L-AMINO ACID N-ACETYLTRANSFERASE"/>
    <property type="match status" value="1"/>
</dbReference>
<keyword evidence="3" id="KW-1185">Reference proteome</keyword>
<dbReference type="InterPro" id="IPR050276">
    <property type="entry name" value="MshD_Acetyltransferase"/>
</dbReference>
<dbReference type="AlphaFoldDB" id="A0A0U1L4C0"/>
<sequence>MEYVIEQLVPSDYKKCSNIWNMNKQPNTQKWFNEIVEGNRLVFVYKVNDDFIGEGALVFENGDPDYTIKGQRIYLSRMIVKPGYRNKGIGSIIVDYLADYAKQLGYKEMSLGVDIDNVSARHLYVKKGFINIIFEGEDEYGKYVKLIKTL</sequence>
<dbReference type="RefSeq" id="WP_028971629.1">
    <property type="nucleotide sequence ID" value="NZ_CTRP01000014.1"/>
</dbReference>
<dbReference type="EMBL" id="CTRP01000014">
    <property type="protein sequence ID" value="CQR74552.1"/>
    <property type="molecule type" value="Genomic_DNA"/>
</dbReference>
<dbReference type="Gene3D" id="3.40.630.30">
    <property type="match status" value="1"/>
</dbReference>